<feature type="compositionally biased region" description="Basic and acidic residues" evidence="1">
    <location>
        <begin position="81"/>
        <end position="104"/>
    </location>
</feature>
<dbReference type="AlphaFoldDB" id="A0A2P9DLJ0"/>
<dbReference type="VEuPathDB" id="PlasmoDB:PRG01_1324500"/>
<feature type="region of interest" description="Disordered" evidence="1">
    <location>
        <begin position="150"/>
        <end position="266"/>
    </location>
</feature>
<dbReference type="VEuPathDB" id="PlasmoDB:PRCDC_1321400"/>
<feature type="compositionally biased region" description="Basic and acidic residues" evidence="1">
    <location>
        <begin position="167"/>
        <end position="250"/>
    </location>
</feature>
<name>A0A2P9DLJ0_PLARE</name>
<reference evidence="2 3" key="1">
    <citation type="submission" date="2016-09" db="EMBL/GenBank/DDBJ databases">
        <authorList>
            <consortium name="Pathogen Informatics"/>
        </authorList>
    </citation>
    <scope>NUCLEOTIDE SEQUENCE [LARGE SCALE GENOMIC DNA]</scope>
</reference>
<evidence type="ECO:0000313" key="3">
    <source>
        <dbReference type="Proteomes" id="UP000240500"/>
    </source>
</evidence>
<dbReference type="Proteomes" id="UP000240500">
    <property type="component" value="Chromosome 13"/>
</dbReference>
<feature type="compositionally biased region" description="Basic residues" evidence="1">
    <location>
        <begin position="251"/>
        <end position="261"/>
    </location>
</feature>
<feature type="region of interest" description="Disordered" evidence="1">
    <location>
        <begin position="73"/>
        <end position="104"/>
    </location>
</feature>
<protein>
    <submittedName>
        <fullName evidence="2">Uncharacterized protein</fullName>
    </submittedName>
</protein>
<gene>
    <name evidence="2" type="ORF">PRG01_1324500</name>
</gene>
<organism evidence="2 3">
    <name type="scientific">Plasmodium reichenowi</name>
    <dbReference type="NCBI Taxonomy" id="5854"/>
    <lineage>
        <taxon>Eukaryota</taxon>
        <taxon>Sar</taxon>
        <taxon>Alveolata</taxon>
        <taxon>Apicomplexa</taxon>
        <taxon>Aconoidasida</taxon>
        <taxon>Haemosporida</taxon>
        <taxon>Plasmodiidae</taxon>
        <taxon>Plasmodium</taxon>
        <taxon>Plasmodium (Laverania)</taxon>
    </lineage>
</organism>
<accession>A0A2P9DLJ0</accession>
<sequence>MENIEKENKEENYLDRLTNLFKYLTLGVEKNNSTEKNSTHSIKYDGHKNSLQQVVYNLKLKRASELSIPHRILGNTGISKNDSDKERDNNTKREENEDARDSQIYDHNICGPIKEHQDIQTISLQQEDDKKVYFYSSSIDLEHGEIYKIDQAHKKKKKKKKKKKEKHKDEHEDEHKNEHKDEHKNEHKDEHKNEHKDEHKNEHKDEHKDTHNDKHKDTHNDKHKDKYNDKHKDKYNDKHIKKEKQTNVEKNKKHKKRKSKSKLYELEEQNYSKNKIKLIDSEKENILMTNLKSFSSSNNSQDIKKEPNIEQNIINNNLYTLDKNKTYISIRSNKEKNRVIKLPKLNFTNNFESSND</sequence>
<dbReference type="EMBL" id="LT969576">
    <property type="protein sequence ID" value="SOV81863.1"/>
    <property type="molecule type" value="Genomic_DNA"/>
</dbReference>
<proteinExistence type="predicted"/>
<evidence type="ECO:0000313" key="2">
    <source>
        <dbReference type="EMBL" id="SOV81863.1"/>
    </source>
</evidence>
<evidence type="ECO:0000256" key="1">
    <source>
        <dbReference type="SAM" id="MobiDB-lite"/>
    </source>
</evidence>
<dbReference type="OrthoDB" id="387525at2759"/>
<feature type="compositionally biased region" description="Basic residues" evidence="1">
    <location>
        <begin position="153"/>
        <end position="166"/>
    </location>
</feature>